<evidence type="ECO:0000256" key="13">
    <source>
        <dbReference type="SAM" id="Phobius"/>
    </source>
</evidence>
<dbReference type="CDD" id="cd00082">
    <property type="entry name" value="HisKA"/>
    <property type="match status" value="1"/>
</dbReference>
<dbReference type="InterPro" id="IPR004358">
    <property type="entry name" value="Sig_transdc_His_kin-like_C"/>
</dbReference>
<keyword evidence="11 13" id="KW-0472">Membrane</keyword>
<keyword evidence="10" id="KW-0902">Two-component regulatory system</keyword>
<evidence type="ECO:0000259" key="14">
    <source>
        <dbReference type="PROSITE" id="PS50109"/>
    </source>
</evidence>
<evidence type="ECO:0000256" key="4">
    <source>
        <dbReference type="ARBA" id="ARBA00022475"/>
    </source>
</evidence>
<evidence type="ECO:0000256" key="12">
    <source>
        <dbReference type="SAM" id="Coils"/>
    </source>
</evidence>
<dbReference type="InterPro" id="IPR036890">
    <property type="entry name" value="HATPase_C_sf"/>
</dbReference>
<feature type="transmembrane region" description="Helical" evidence="13">
    <location>
        <begin position="84"/>
        <end position="102"/>
    </location>
</feature>
<dbReference type="eggNOG" id="COG2205">
    <property type="taxonomic scope" value="Bacteria"/>
</dbReference>
<feature type="transmembrane region" description="Helical" evidence="13">
    <location>
        <begin position="168"/>
        <end position="189"/>
    </location>
</feature>
<evidence type="ECO:0000256" key="3">
    <source>
        <dbReference type="ARBA" id="ARBA00012438"/>
    </source>
</evidence>
<sequence length="454" mass="51031">MPYNTHTPEKSSLEKELIESLSRFINLRWIIVVGICITSIFAGLVLKISLPLTPILFITFCILIFNVVCIYFQKNVKSYEGFANLQISVDWIALVFLVHYTGGTESPVIFYFVFHVIIAAILLSKRDCYLQTGFAALLIITLSSLEYFSFIHHVHIQELFPIPVYDNGLYFLSIIFFIITSLFISAYLVTSVNSRLRKRENEILALKNDIADAYKKLEAIDREKSEFTYKVTHELRSPLSAIQSLLKSIEEGYAGDISPKAMDLITRSEKRTSFLITLVNGLLDLIAGKIGKPKEGDKKSIDINVAVKNTLHLMQEKTKAKNLKIIIKAMPEPSYLKIVPDDLDIILTNLIDNSVKYTEQGGTISINSIITNKEIKLEISDTGIGIIKDDLNKIFNEFYRSKNAKTVEQRGTGLGLSIVKNLIKQYGGDIDVRSEIGKGTTVTVSFPTGKQNLP</sequence>
<keyword evidence="4" id="KW-1003">Cell membrane</keyword>
<keyword evidence="13" id="KW-1133">Transmembrane helix</keyword>
<accession>A0A0B0EKY8</accession>
<protein>
    <recommendedName>
        <fullName evidence="3">histidine kinase</fullName>
        <ecNumber evidence="3">2.7.13.3</ecNumber>
    </recommendedName>
</protein>
<feature type="transmembrane region" description="Helical" evidence="13">
    <location>
        <begin position="52"/>
        <end position="72"/>
    </location>
</feature>
<comment type="caution">
    <text evidence="15">The sequence shown here is derived from an EMBL/GenBank/DDBJ whole genome shotgun (WGS) entry which is preliminary data.</text>
</comment>
<evidence type="ECO:0000256" key="9">
    <source>
        <dbReference type="ARBA" id="ARBA00022840"/>
    </source>
</evidence>
<evidence type="ECO:0000256" key="7">
    <source>
        <dbReference type="ARBA" id="ARBA00022741"/>
    </source>
</evidence>
<feature type="transmembrane region" description="Helical" evidence="13">
    <location>
        <begin position="136"/>
        <end position="156"/>
    </location>
</feature>
<keyword evidence="13" id="KW-0812">Transmembrane</keyword>
<dbReference type="GO" id="GO:0005886">
    <property type="term" value="C:plasma membrane"/>
    <property type="evidence" value="ECO:0007669"/>
    <property type="project" value="UniProtKB-SubCell"/>
</dbReference>
<evidence type="ECO:0000256" key="1">
    <source>
        <dbReference type="ARBA" id="ARBA00000085"/>
    </source>
</evidence>
<dbReference type="SMART" id="SM00387">
    <property type="entry name" value="HATPase_c"/>
    <property type="match status" value="1"/>
</dbReference>
<feature type="domain" description="Histidine kinase" evidence="14">
    <location>
        <begin position="230"/>
        <end position="450"/>
    </location>
</feature>
<feature type="coiled-coil region" evidence="12">
    <location>
        <begin position="196"/>
        <end position="223"/>
    </location>
</feature>
<dbReference type="InterPro" id="IPR050736">
    <property type="entry name" value="Sensor_HK_Regulatory"/>
</dbReference>
<dbReference type="SUPFAM" id="SSF55874">
    <property type="entry name" value="ATPase domain of HSP90 chaperone/DNA topoisomerase II/histidine kinase"/>
    <property type="match status" value="1"/>
</dbReference>
<dbReference type="EMBL" id="JRYO01000177">
    <property type="protein sequence ID" value="KHE91783.1"/>
    <property type="molecule type" value="Genomic_DNA"/>
</dbReference>
<dbReference type="FunFam" id="3.30.565.10:FF:000023">
    <property type="entry name" value="PAS domain-containing sensor histidine kinase"/>
    <property type="match status" value="1"/>
</dbReference>
<proteinExistence type="predicted"/>
<dbReference type="Gene3D" id="1.10.287.130">
    <property type="match status" value="1"/>
</dbReference>
<keyword evidence="12" id="KW-0175">Coiled coil</keyword>
<dbReference type="Pfam" id="PF02518">
    <property type="entry name" value="HATPase_c"/>
    <property type="match status" value="1"/>
</dbReference>
<dbReference type="Proteomes" id="UP000030652">
    <property type="component" value="Unassembled WGS sequence"/>
</dbReference>
<name>A0A0B0EKY8_9BACT</name>
<dbReference type="AlphaFoldDB" id="A0A0B0EKY8"/>
<organism evidence="15 16">
    <name type="scientific">Candidatus Scalindua brodae</name>
    <dbReference type="NCBI Taxonomy" id="237368"/>
    <lineage>
        <taxon>Bacteria</taxon>
        <taxon>Pseudomonadati</taxon>
        <taxon>Planctomycetota</taxon>
        <taxon>Candidatus Brocadiia</taxon>
        <taxon>Candidatus Brocadiales</taxon>
        <taxon>Candidatus Scalinduaceae</taxon>
        <taxon>Candidatus Scalindua</taxon>
    </lineage>
</organism>
<evidence type="ECO:0000256" key="11">
    <source>
        <dbReference type="ARBA" id="ARBA00023136"/>
    </source>
</evidence>
<dbReference type="PROSITE" id="PS50109">
    <property type="entry name" value="HIS_KIN"/>
    <property type="match status" value="1"/>
</dbReference>
<dbReference type="SMART" id="SM00388">
    <property type="entry name" value="HisKA"/>
    <property type="match status" value="1"/>
</dbReference>
<dbReference type="InterPro" id="IPR003594">
    <property type="entry name" value="HATPase_dom"/>
</dbReference>
<dbReference type="Pfam" id="PF00512">
    <property type="entry name" value="HisKA"/>
    <property type="match status" value="1"/>
</dbReference>
<keyword evidence="8 15" id="KW-0418">Kinase</keyword>
<dbReference type="PRINTS" id="PR00344">
    <property type="entry name" value="BCTRLSENSOR"/>
</dbReference>
<dbReference type="Gene3D" id="3.30.565.10">
    <property type="entry name" value="Histidine kinase-like ATPase, C-terminal domain"/>
    <property type="match status" value="1"/>
</dbReference>
<keyword evidence="7" id="KW-0547">Nucleotide-binding</keyword>
<gene>
    <name evidence="15" type="primary">amtb</name>
    <name evidence="15" type="ORF">SCABRO_02484</name>
</gene>
<keyword evidence="5" id="KW-0597">Phosphoprotein</keyword>
<feature type="transmembrane region" description="Helical" evidence="13">
    <location>
        <begin position="108"/>
        <end position="124"/>
    </location>
</feature>
<keyword evidence="6" id="KW-0808">Transferase</keyword>
<evidence type="ECO:0000256" key="8">
    <source>
        <dbReference type="ARBA" id="ARBA00022777"/>
    </source>
</evidence>
<dbReference type="EC" id="2.7.13.3" evidence="3"/>
<evidence type="ECO:0000256" key="6">
    <source>
        <dbReference type="ARBA" id="ARBA00022679"/>
    </source>
</evidence>
<evidence type="ECO:0000313" key="15">
    <source>
        <dbReference type="EMBL" id="KHE91783.1"/>
    </source>
</evidence>
<feature type="transmembrane region" description="Helical" evidence="13">
    <location>
        <begin position="25"/>
        <end position="46"/>
    </location>
</feature>
<comment type="catalytic activity">
    <reaction evidence="1">
        <text>ATP + protein L-histidine = ADP + protein N-phospho-L-histidine.</text>
        <dbReference type="EC" id="2.7.13.3"/>
    </reaction>
</comment>
<dbReference type="InterPro" id="IPR003661">
    <property type="entry name" value="HisK_dim/P_dom"/>
</dbReference>
<evidence type="ECO:0000256" key="2">
    <source>
        <dbReference type="ARBA" id="ARBA00004236"/>
    </source>
</evidence>
<dbReference type="GO" id="GO:0000155">
    <property type="term" value="F:phosphorelay sensor kinase activity"/>
    <property type="evidence" value="ECO:0007669"/>
    <property type="project" value="InterPro"/>
</dbReference>
<dbReference type="PANTHER" id="PTHR43711">
    <property type="entry name" value="TWO-COMPONENT HISTIDINE KINASE"/>
    <property type="match status" value="1"/>
</dbReference>
<evidence type="ECO:0000313" key="16">
    <source>
        <dbReference type="Proteomes" id="UP000030652"/>
    </source>
</evidence>
<dbReference type="PANTHER" id="PTHR43711:SF26">
    <property type="entry name" value="SENSOR HISTIDINE KINASE RCSC"/>
    <property type="match status" value="1"/>
</dbReference>
<evidence type="ECO:0000256" key="5">
    <source>
        <dbReference type="ARBA" id="ARBA00022553"/>
    </source>
</evidence>
<dbReference type="SUPFAM" id="SSF47384">
    <property type="entry name" value="Homodimeric domain of signal transducing histidine kinase"/>
    <property type="match status" value="1"/>
</dbReference>
<evidence type="ECO:0000256" key="10">
    <source>
        <dbReference type="ARBA" id="ARBA00023012"/>
    </source>
</evidence>
<dbReference type="Pfam" id="PF25323">
    <property type="entry name" value="6TM_PilS"/>
    <property type="match status" value="1"/>
</dbReference>
<keyword evidence="9" id="KW-0067">ATP-binding</keyword>
<dbReference type="InterPro" id="IPR036097">
    <property type="entry name" value="HisK_dim/P_sf"/>
</dbReference>
<reference evidence="15 16" key="1">
    <citation type="submission" date="2014-10" db="EMBL/GenBank/DDBJ databases">
        <title>Draft genome of anammox bacterium scalindua brodae, obtained using differential coverage binning of sequence data from two enrichment reactors.</title>
        <authorList>
            <person name="Speth D.R."/>
            <person name="Russ L."/>
            <person name="Kartal B."/>
            <person name="Op den Camp H.J."/>
            <person name="Dutilh B.E."/>
            <person name="Jetten M.S."/>
        </authorList>
    </citation>
    <scope>NUCLEOTIDE SEQUENCE [LARGE SCALE GENOMIC DNA]</scope>
    <source>
        <strain evidence="15">RU1</strain>
    </source>
</reference>
<dbReference type="InterPro" id="IPR005467">
    <property type="entry name" value="His_kinase_dom"/>
</dbReference>
<comment type="subcellular location">
    <subcellularLocation>
        <location evidence="2">Cell membrane</location>
    </subcellularLocation>
</comment>
<dbReference type="GO" id="GO:0005524">
    <property type="term" value="F:ATP binding"/>
    <property type="evidence" value="ECO:0007669"/>
    <property type="project" value="UniProtKB-KW"/>
</dbReference>